<name>A0A937REK4_9ACTN</name>
<keyword evidence="2" id="KW-1185">Reference proteome</keyword>
<evidence type="ECO:0000313" key="1">
    <source>
        <dbReference type="EMBL" id="MBL7628970.1"/>
    </source>
</evidence>
<dbReference type="Proteomes" id="UP000604475">
    <property type="component" value="Unassembled WGS sequence"/>
</dbReference>
<evidence type="ECO:0000313" key="2">
    <source>
        <dbReference type="Proteomes" id="UP000604475"/>
    </source>
</evidence>
<sequence length="175" mass="17735">MSQQFERLSPPRRSHNGRVGNEIVATLRVHPIASIAPQAGGRTHLGLLAAARAGLGVAALTRPVTALRATGLDRVTAERTAWAARLLGGRDLALGAGLLHALARRHPTSGWVWAGLLADAVDATALATAAARRQISPAAGGLAAALATAAVAWAAPAVRHDTSSPASTPDDPSGP</sequence>
<proteinExistence type="predicted"/>
<organism evidence="1 2">
    <name type="scientific">Frankia nepalensis</name>
    <dbReference type="NCBI Taxonomy" id="1836974"/>
    <lineage>
        <taxon>Bacteria</taxon>
        <taxon>Bacillati</taxon>
        <taxon>Actinomycetota</taxon>
        <taxon>Actinomycetes</taxon>
        <taxon>Frankiales</taxon>
        <taxon>Frankiaceae</taxon>
        <taxon>Frankia</taxon>
    </lineage>
</organism>
<reference evidence="1" key="1">
    <citation type="submission" date="2020-12" db="EMBL/GenBank/DDBJ databases">
        <title>Genomic characterization of non-nitrogen-fixing Frankia strains.</title>
        <authorList>
            <person name="Carlos-Shanley C."/>
            <person name="Guerra T."/>
            <person name="Hahn D."/>
        </authorList>
    </citation>
    <scope>NUCLEOTIDE SEQUENCE</scope>
    <source>
        <strain evidence="1">CN6</strain>
    </source>
</reference>
<protein>
    <submittedName>
        <fullName evidence="1">DUF4267 domain-containing protein</fullName>
    </submittedName>
</protein>
<accession>A0A937REK4</accession>
<dbReference type="AlphaFoldDB" id="A0A937REK4"/>
<dbReference type="EMBL" id="JAEACQ010000200">
    <property type="protein sequence ID" value="MBL7628970.1"/>
    <property type="molecule type" value="Genomic_DNA"/>
</dbReference>
<gene>
    <name evidence="1" type="ORF">I7412_17760</name>
</gene>
<comment type="caution">
    <text evidence="1">The sequence shown here is derived from an EMBL/GenBank/DDBJ whole genome shotgun (WGS) entry which is preliminary data.</text>
</comment>